<dbReference type="InterPro" id="IPR034505">
    <property type="entry name" value="Coproporphyrinogen-III_oxidase"/>
</dbReference>
<organism evidence="3 4">
    <name type="scientific">Levilinea saccharolytica</name>
    <dbReference type="NCBI Taxonomy" id="229921"/>
    <lineage>
        <taxon>Bacteria</taxon>
        <taxon>Bacillati</taxon>
        <taxon>Chloroflexota</taxon>
        <taxon>Anaerolineae</taxon>
        <taxon>Anaerolineales</taxon>
        <taxon>Anaerolineaceae</taxon>
        <taxon>Levilinea</taxon>
    </lineage>
</organism>
<name>A0A0P6XFU3_9CHLR</name>
<dbReference type="PROSITE" id="PS51918">
    <property type="entry name" value="RADICAL_SAM"/>
    <property type="match status" value="1"/>
</dbReference>
<dbReference type="SFLD" id="SFLDS00029">
    <property type="entry name" value="Radical_SAM"/>
    <property type="match status" value="1"/>
</dbReference>
<dbReference type="SMART" id="SM00729">
    <property type="entry name" value="Elp3"/>
    <property type="match status" value="1"/>
</dbReference>
<dbReference type="NCBIfam" id="NF006385">
    <property type="entry name" value="PRK08629.1"/>
    <property type="match status" value="1"/>
</dbReference>
<dbReference type="GO" id="GO:0003824">
    <property type="term" value="F:catalytic activity"/>
    <property type="evidence" value="ECO:0007669"/>
    <property type="project" value="InterPro"/>
</dbReference>
<gene>
    <name evidence="3" type="ORF">ADN01_15080</name>
</gene>
<feature type="domain" description="Radical SAM core" evidence="2">
    <location>
        <begin position="28"/>
        <end position="252"/>
    </location>
</feature>
<dbReference type="Pfam" id="PF04055">
    <property type="entry name" value="Radical_SAM"/>
    <property type="match status" value="1"/>
</dbReference>
<dbReference type="PANTHER" id="PTHR13932:SF5">
    <property type="entry name" value="RADICAL S-ADENOSYL METHIONINE DOMAIN-CONTAINING PROTEIN 1, MITOCHONDRIAL"/>
    <property type="match status" value="1"/>
</dbReference>
<proteinExistence type="predicted"/>
<dbReference type="STRING" id="229921.ADN01_15080"/>
<dbReference type="InterPro" id="IPR058240">
    <property type="entry name" value="rSAM_sf"/>
</dbReference>
<evidence type="ECO:0000256" key="1">
    <source>
        <dbReference type="ARBA" id="ARBA00017228"/>
    </source>
</evidence>
<dbReference type="InterPro" id="IPR006638">
    <property type="entry name" value="Elp3/MiaA/NifB-like_rSAM"/>
</dbReference>
<comment type="caution">
    <text evidence="3">The sequence shown here is derived from an EMBL/GenBank/DDBJ whole genome shotgun (WGS) entry which is preliminary data.</text>
</comment>
<dbReference type="PANTHER" id="PTHR13932">
    <property type="entry name" value="COPROPORPHYRINIGEN III OXIDASE"/>
    <property type="match status" value="1"/>
</dbReference>
<sequence>MLAGYLRFKLKSQLNLQPASPDIQLPPPTPGQKYVLYAHVPFCESLCPYCSFNRFLYQEDRARKYFQRLREEMRRVADLGYRFESLYVGGGTPTILPEELAATIDLSKSLFGIQEVSCETNPNHLTDEIISILAGRVDRLSVGVQSFDDDLLQQMNRYQKFGSGQQILERIQSVAGRLPALNVDMIFNFPTQTEASLRRDVQFVVDSGAEQATFYPLMSSPSVERSMQVLGTVDYQREADYYHILSQELSRAFVPMSAWTYSRKGIAMIDEYIVKYDEYVGTGSGSFSYLNGTLYVNTFSLNEYEKALRESRFPITATRTFAKTERMQYRFMMELFDLMLNKKKFHQDFGLPVELGLFKEMFFMSLLGGLRTDGPDFLRLTHQQRYLLVVMMREFFAGVNRIRDQARRALHPSEQLMCQVDNRVIVP</sequence>
<dbReference type="InterPro" id="IPR007197">
    <property type="entry name" value="rSAM"/>
</dbReference>
<dbReference type="InterPro" id="IPR023404">
    <property type="entry name" value="rSAM_horseshoe"/>
</dbReference>
<dbReference type="AlphaFoldDB" id="A0A0P6XFU3"/>
<evidence type="ECO:0000313" key="4">
    <source>
        <dbReference type="Proteomes" id="UP000050501"/>
    </source>
</evidence>
<dbReference type="SUPFAM" id="SSF102114">
    <property type="entry name" value="Radical SAM enzymes"/>
    <property type="match status" value="1"/>
</dbReference>
<dbReference type="CDD" id="cd01335">
    <property type="entry name" value="Radical_SAM"/>
    <property type="match status" value="1"/>
</dbReference>
<keyword evidence="4" id="KW-1185">Reference proteome</keyword>
<dbReference type="Gene3D" id="3.80.30.20">
    <property type="entry name" value="tm_1862 like domain"/>
    <property type="match status" value="1"/>
</dbReference>
<evidence type="ECO:0000259" key="2">
    <source>
        <dbReference type="PROSITE" id="PS51918"/>
    </source>
</evidence>
<dbReference type="GO" id="GO:0005737">
    <property type="term" value="C:cytoplasm"/>
    <property type="evidence" value="ECO:0007669"/>
    <property type="project" value="TreeGrafter"/>
</dbReference>
<reference evidence="3 4" key="1">
    <citation type="submission" date="2015-07" db="EMBL/GenBank/DDBJ databases">
        <title>Genome sequence of Levilinea saccharolytica DSM 16555.</title>
        <authorList>
            <person name="Hemp J."/>
            <person name="Ward L.M."/>
            <person name="Pace L.A."/>
            <person name="Fischer W.W."/>
        </authorList>
    </citation>
    <scope>NUCLEOTIDE SEQUENCE [LARGE SCALE GENOMIC DNA]</scope>
    <source>
        <strain evidence="3 4">KIBI-1</strain>
    </source>
</reference>
<accession>A0A0P6XFU3</accession>
<dbReference type="SFLD" id="SFLDG01065">
    <property type="entry name" value="anaerobic_coproporphyrinogen-I"/>
    <property type="match status" value="1"/>
</dbReference>
<dbReference type="GO" id="GO:0051539">
    <property type="term" value="F:4 iron, 4 sulfur cluster binding"/>
    <property type="evidence" value="ECO:0007669"/>
    <property type="project" value="TreeGrafter"/>
</dbReference>
<evidence type="ECO:0000313" key="3">
    <source>
        <dbReference type="EMBL" id="KPL78526.1"/>
    </source>
</evidence>
<dbReference type="SFLD" id="SFLDG01082">
    <property type="entry name" value="B12-binding_domain_containing"/>
    <property type="match status" value="1"/>
</dbReference>
<dbReference type="PATRIC" id="fig|229921.5.peg.1017"/>
<dbReference type="EMBL" id="LGCM01000055">
    <property type="protein sequence ID" value="KPL78526.1"/>
    <property type="molecule type" value="Genomic_DNA"/>
</dbReference>
<dbReference type="GO" id="GO:0006779">
    <property type="term" value="P:porphyrin-containing compound biosynthetic process"/>
    <property type="evidence" value="ECO:0007669"/>
    <property type="project" value="TreeGrafter"/>
</dbReference>
<dbReference type="Proteomes" id="UP000050501">
    <property type="component" value="Unassembled WGS sequence"/>
</dbReference>
<protein>
    <recommendedName>
        <fullName evidence="1">Heme chaperone HemW</fullName>
    </recommendedName>
</protein>